<feature type="compositionally biased region" description="Low complexity" evidence="1">
    <location>
        <begin position="29"/>
        <end position="38"/>
    </location>
</feature>
<organism evidence="2">
    <name type="scientific">Odontella aurita</name>
    <dbReference type="NCBI Taxonomy" id="265563"/>
    <lineage>
        <taxon>Eukaryota</taxon>
        <taxon>Sar</taxon>
        <taxon>Stramenopiles</taxon>
        <taxon>Ochrophyta</taxon>
        <taxon>Bacillariophyta</taxon>
        <taxon>Mediophyceae</taxon>
        <taxon>Biddulphiophycidae</taxon>
        <taxon>Eupodiscales</taxon>
        <taxon>Odontellaceae</taxon>
        <taxon>Odontella</taxon>
    </lineage>
</organism>
<gene>
    <name evidence="2" type="ORF">OAUR00152_LOCUS20157</name>
</gene>
<protein>
    <submittedName>
        <fullName evidence="2">Uncharacterized protein</fullName>
    </submittedName>
</protein>
<proteinExistence type="predicted"/>
<dbReference type="EMBL" id="HBKQ01029573">
    <property type="protein sequence ID" value="CAE2248701.1"/>
    <property type="molecule type" value="Transcribed_RNA"/>
</dbReference>
<dbReference type="AlphaFoldDB" id="A0A7S4MX68"/>
<feature type="compositionally biased region" description="Basic residues" evidence="1">
    <location>
        <begin position="59"/>
        <end position="72"/>
    </location>
</feature>
<accession>A0A7S4MX68</accession>
<evidence type="ECO:0000256" key="1">
    <source>
        <dbReference type="SAM" id="MobiDB-lite"/>
    </source>
</evidence>
<feature type="region of interest" description="Disordered" evidence="1">
    <location>
        <begin position="25"/>
        <end position="81"/>
    </location>
</feature>
<evidence type="ECO:0000313" key="2">
    <source>
        <dbReference type="EMBL" id="CAE2248701.1"/>
    </source>
</evidence>
<sequence length="194" mass="21383">MLSRAFVSAPRVLMLRGGVAASLRRRPFPSRSPSACASGYHASALPGQAIADPDGPKMKQAKVKKKEKKSAGGKKGGGRDEQINLLARALDVKPDGPPPPSEEELARRAEIVKAYTKGNFEFHNDINHDLANKIKLKNHAIKMLPREHNWKKEAVKISMAKGDIGPPYGRHIPTDYPPVKDFDETVFLQTKEED</sequence>
<reference evidence="2" key="1">
    <citation type="submission" date="2021-01" db="EMBL/GenBank/DDBJ databases">
        <authorList>
            <person name="Corre E."/>
            <person name="Pelletier E."/>
            <person name="Niang G."/>
            <person name="Scheremetjew M."/>
            <person name="Finn R."/>
            <person name="Kale V."/>
            <person name="Holt S."/>
            <person name="Cochrane G."/>
            <person name="Meng A."/>
            <person name="Brown T."/>
            <person name="Cohen L."/>
        </authorList>
    </citation>
    <scope>NUCLEOTIDE SEQUENCE</scope>
    <source>
        <strain evidence="2">Isolate 1302-5</strain>
    </source>
</reference>
<name>A0A7S4MX68_9STRA</name>